<proteinExistence type="predicted"/>
<comment type="caution">
    <text evidence="2">The sequence shown here is derived from an EMBL/GenBank/DDBJ whole genome shotgun (WGS) entry which is preliminary data.</text>
</comment>
<evidence type="ECO:0000313" key="3">
    <source>
        <dbReference type="Proteomes" id="UP001175211"/>
    </source>
</evidence>
<organism evidence="2 3">
    <name type="scientific">Armillaria tabescens</name>
    <name type="common">Ringless honey mushroom</name>
    <name type="synonym">Agaricus tabescens</name>
    <dbReference type="NCBI Taxonomy" id="1929756"/>
    <lineage>
        <taxon>Eukaryota</taxon>
        <taxon>Fungi</taxon>
        <taxon>Dikarya</taxon>
        <taxon>Basidiomycota</taxon>
        <taxon>Agaricomycotina</taxon>
        <taxon>Agaricomycetes</taxon>
        <taxon>Agaricomycetidae</taxon>
        <taxon>Agaricales</taxon>
        <taxon>Marasmiineae</taxon>
        <taxon>Physalacriaceae</taxon>
        <taxon>Desarmillaria</taxon>
    </lineage>
</organism>
<dbReference type="GeneID" id="85367796"/>
<dbReference type="Proteomes" id="UP001175211">
    <property type="component" value="Unassembled WGS sequence"/>
</dbReference>
<protein>
    <submittedName>
        <fullName evidence="2">Uncharacterized protein</fullName>
    </submittedName>
</protein>
<keyword evidence="3" id="KW-1185">Reference proteome</keyword>
<dbReference type="AlphaFoldDB" id="A0AA39MSI4"/>
<evidence type="ECO:0000313" key="2">
    <source>
        <dbReference type="EMBL" id="KAK0445022.1"/>
    </source>
</evidence>
<accession>A0AA39MSI4</accession>
<dbReference type="EMBL" id="JAUEPS010000051">
    <property type="protein sequence ID" value="KAK0445022.1"/>
    <property type="molecule type" value="Genomic_DNA"/>
</dbReference>
<reference evidence="2" key="1">
    <citation type="submission" date="2023-06" db="EMBL/GenBank/DDBJ databases">
        <authorList>
            <consortium name="Lawrence Berkeley National Laboratory"/>
            <person name="Ahrendt S."/>
            <person name="Sahu N."/>
            <person name="Indic B."/>
            <person name="Wong-Bajracharya J."/>
            <person name="Merenyi Z."/>
            <person name="Ke H.-M."/>
            <person name="Monk M."/>
            <person name="Kocsube S."/>
            <person name="Drula E."/>
            <person name="Lipzen A."/>
            <person name="Balint B."/>
            <person name="Henrissat B."/>
            <person name="Andreopoulos B."/>
            <person name="Martin F.M."/>
            <person name="Harder C.B."/>
            <person name="Rigling D."/>
            <person name="Ford K.L."/>
            <person name="Foster G.D."/>
            <person name="Pangilinan J."/>
            <person name="Papanicolaou A."/>
            <person name="Barry K."/>
            <person name="LaButti K."/>
            <person name="Viragh M."/>
            <person name="Koriabine M."/>
            <person name="Yan M."/>
            <person name="Riley R."/>
            <person name="Champramary S."/>
            <person name="Plett K.L."/>
            <person name="Tsai I.J."/>
            <person name="Slot J."/>
            <person name="Sipos G."/>
            <person name="Plett J."/>
            <person name="Nagy L.G."/>
            <person name="Grigoriev I.V."/>
        </authorList>
    </citation>
    <scope>NUCLEOTIDE SEQUENCE</scope>
    <source>
        <strain evidence="2">CCBAS 213</strain>
    </source>
</reference>
<dbReference type="RefSeq" id="XP_060325369.1">
    <property type="nucleotide sequence ID" value="XM_060484248.1"/>
</dbReference>
<evidence type="ECO:0000256" key="1">
    <source>
        <dbReference type="SAM" id="MobiDB-lite"/>
    </source>
</evidence>
<sequence length="428" mass="48477">MDVDKEEEAPQLNPAPHPKPLSLDHFLSPLLESKFESAWPLLERTLDHHPSELLQRIVASDAIFSRRYKGFRGIFKRWKADHAIDQFLLPEGGITKVIGKAEAERIEKSIPGVRVGKTGRVIVSNANLAKWINEMGKLLCETVKVLKDENQSGETQTSMGMSCISTISIIREVFSADEFLPVFVASSLAPPLASCYTHAQRIDPNDTAAHQSYPIPMCLHTLVINYLNHICGYRASASVLYVIHQWYASRLPAQVKPKLEVYYLTTDDSILEMHDVSLDLVLRSFIAVDTKEGWYKRRRGWLKAQNVTGSIHPEAALMCLQLATTTQRQVDRLQARHHFDDDAAQLLSQLDNCIGLSRKMCWCCNQLWSLKAQKKTKESTDPHYCHGHVLPWIPPAYGVSLKVLKRMRSDLVEMLKQTVISLMVEDLI</sequence>
<name>A0AA39MSI4_ARMTA</name>
<gene>
    <name evidence="2" type="ORF">EV420DRAFT_981420</name>
</gene>
<feature type="region of interest" description="Disordered" evidence="1">
    <location>
        <begin position="1"/>
        <end position="20"/>
    </location>
</feature>